<name>A0AAJ5F620_9DEIO</name>
<dbReference type="Proteomes" id="UP000536909">
    <property type="component" value="Unassembled WGS sequence"/>
</dbReference>
<sequence length="131" mass="13572">MRTPKTLKALLLSTLFVTATLAATASAAQVYFENGTVGVTQPVDVYVDGNLVFADMASDSLTLSPQQLAAGQHQVVVTPAGLAPGQQDLVSQTINLASDSTYTLTLGEAQDGTGFSQPSLGLSIGNRTAWE</sequence>
<dbReference type="RefSeq" id="WP_129117386.1">
    <property type="nucleotide sequence ID" value="NZ_BSUI01000012.1"/>
</dbReference>
<dbReference type="EMBL" id="VBRC01000001">
    <property type="protein sequence ID" value="TLK32052.1"/>
    <property type="molecule type" value="Genomic_DNA"/>
</dbReference>
<feature type="domain" description="DUF4397" evidence="2">
    <location>
        <begin position="36"/>
        <end position="110"/>
    </location>
</feature>
<keyword evidence="1" id="KW-0732">Signal</keyword>
<proteinExistence type="predicted"/>
<dbReference type="AlphaFoldDB" id="A0AAJ5F620"/>
<feature type="chain" id="PRO_5042521423" evidence="1">
    <location>
        <begin position="28"/>
        <end position="131"/>
    </location>
</feature>
<reference evidence="3 6" key="2">
    <citation type="submission" date="2020-08" db="EMBL/GenBank/DDBJ databases">
        <title>Genomic Encyclopedia of Type Strains, Phase IV (KMG-IV): sequencing the most valuable type-strain genomes for metagenomic binning, comparative biology and taxonomic classification.</title>
        <authorList>
            <person name="Goeker M."/>
        </authorList>
    </citation>
    <scope>NUCLEOTIDE SEQUENCE [LARGE SCALE GENOMIC DNA]</scope>
    <source>
        <strain evidence="3 6">DSM 105434</strain>
    </source>
</reference>
<dbReference type="InterPro" id="IPR025510">
    <property type="entry name" value="DUF4397"/>
</dbReference>
<dbReference type="Pfam" id="PF14344">
    <property type="entry name" value="DUF4397"/>
    <property type="match status" value="1"/>
</dbReference>
<evidence type="ECO:0000313" key="4">
    <source>
        <dbReference type="EMBL" id="TLK32052.1"/>
    </source>
</evidence>
<dbReference type="Proteomes" id="UP000308000">
    <property type="component" value="Unassembled WGS sequence"/>
</dbReference>
<organism evidence="4 5">
    <name type="scientific">Deinococcus metallilatus</name>
    <dbReference type="NCBI Taxonomy" id="1211322"/>
    <lineage>
        <taxon>Bacteria</taxon>
        <taxon>Thermotogati</taxon>
        <taxon>Deinococcota</taxon>
        <taxon>Deinococci</taxon>
        <taxon>Deinococcales</taxon>
        <taxon>Deinococcaceae</taxon>
        <taxon>Deinococcus</taxon>
    </lineage>
</organism>
<reference evidence="4 5" key="1">
    <citation type="submission" date="2019-04" db="EMBL/GenBank/DDBJ databases">
        <title>Deinococcus metalilatus MA1002 mutant No.5.</title>
        <authorList>
            <person name="Park W."/>
            <person name="Park C."/>
        </authorList>
    </citation>
    <scope>NUCLEOTIDE SEQUENCE [LARGE SCALE GENOMIC DNA]</scope>
    <source>
        <strain evidence="4 5">MA1002-m5</strain>
    </source>
</reference>
<evidence type="ECO:0000313" key="3">
    <source>
        <dbReference type="EMBL" id="MBB5293330.1"/>
    </source>
</evidence>
<accession>A0AAJ5F620</accession>
<evidence type="ECO:0000256" key="1">
    <source>
        <dbReference type="SAM" id="SignalP"/>
    </source>
</evidence>
<evidence type="ECO:0000313" key="5">
    <source>
        <dbReference type="Proteomes" id="UP000308000"/>
    </source>
</evidence>
<keyword evidence="6" id="KW-1185">Reference proteome</keyword>
<comment type="caution">
    <text evidence="4">The sequence shown here is derived from an EMBL/GenBank/DDBJ whole genome shotgun (WGS) entry which is preliminary data.</text>
</comment>
<feature type="signal peptide" evidence="1">
    <location>
        <begin position="1"/>
        <end position="27"/>
    </location>
</feature>
<evidence type="ECO:0000313" key="6">
    <source>
        <dbReference type="Proteomes" id="UP000536909"/>
    </source>
</evidence>
<evidence type="ECO:0000259" key="2">
    <source>
        <dbReference type="Pfam" id="PF14344"/>
    </source>
</evidence>
<dbReference type="EMBL" id="JACHFV010000001">
    <property type="protein sequence ID" value="MBB5293330.1"/>
    <property type="molecule type" value="Genomic_DNA"/>
</dbReference>
<gene>
    <name evidence="4" type="ORF">FCS05_00890</name>
    <name evidence="3" type="ORF">HNQ10_000143</name>
</gene>
<protein>
    <submittedName>
        <fullName evidence="4">DUF4397 domain-containing protein</fullName>
    </submittedName>
</protein>